<dbReference type="InterPro" id="IPR010060">
    <property type="entry name" value="NRPS_synth"/>
</dbReference>
<dbReference type="RefSeq" id="WP_010355020.1">
    <property type="nucleotide sequence ID" value="NZ_JAGJBY010000002.1"/>
</dbReference>
<dbReference type="PROSITE" id="PS00012">
    <property type="entry name" value="PHOSPHOPANTETHEINE"/>
    <property type="match status" value="5"/>
</dbReference>
<keyword evidence="4" id="KW-0677">Repeat</keyword>
<dbReference type="Gene3D" id="1.10.1200.10">
    <property type="entry name" value="ACP-like"/>
    <property type="match status" value="5"/>
</dbReference>
<feature type="domain" description="Carrier" evidence="7">
    <location>
        <begin position="5122"/>
        <end position="5196"/>
    </location>
</feature>
<dbReference type="InterPro" id="IPR020806">
    <property type="entry name" value="PKS_PP-bd"/>
</dbReference>
<dbReference type="CDD" id="cd19540">
    <property type="entry name" value="LCL_NRPS-like"/>
    <property type="match status" value="4"/>
</dbReference>
<protein>
    <submittedName>
        <fullName evidence="8">Non-ribosomal peptide synthetase</fullName>
    </submittedName>
</protein>
<dbReference type="InterPro" id="IPR023213">
    <property type="entry name" value="CAT-like_dom_sf"/>
</dbReference>
<dbReference type="Gene3D" id="3.30.559.10">
    <property type="entry name" value="Chloramphenicol acetyltransferase-like domain"/>
    <property type="match status" value="6"/>
</dbReference>
<dbReference type="NCBIfam" id="NF003417">
    <property type="entry name" value="PRK04813.1"/>
    <property type="match status" value="5"/>
</dbReference>
<feature type="domain" description="Carrier" evidence="7">
    <location>
        <begin position="949"/>
        <end position="1024"/>
    </location>
</feature>
<evidence type="ECO:0000256" key="6">
    <source>
        <dbReference type="SAM" id="MobiDB-lite"/>
    </source>
</evidence>
<keyword evidence="5" id="KW-0045">Antibiotic biosynthesis</keyword>
<name>A0ABU4LRY5_9ACTN</name>
<evidence type="ECO:0000256" key="3">
    <source>
        <dbReference type="ARBA" id="ARBA00022553"/>
    </source>
</evidence>
<dbReference type="CDD" id="cd05930">
    <property type="entry name" value="A_NRPS"/>
    <property type="match status" value="3"/>
</dbReference>
<dbReference type="Gene3D" id="3.30.559.30">
    <property type="entry name" value="Nonribosomal peptide synthetase, condensation domain"/>
    <property type="match status" value="6"/>
</dbReference>
<feature type="region of interest" description="Disordered" evidence="6">
    <location>
        <begin position="5654"/>
        <end position="5673"/>
    </location>
</feature>
<evidence type="ECO:0000313" key="8">
    <source>
        <dbReference type="EMBL" id="MDX3017819.1"/>
    </source>
</evidence>
<keyword evidence="3" id="KW-0597">Phosphoprotein</keyword>
<dbReference type="InterPro" id="IPR025110">
    <property type="entry name" value="AMP-bd_C"/>
</dbReference>
<dbReference type="InterPro" id="IPR042099">
    <property type="entry name" value="ANL_N_sf"/>
</dbReference>
<dbReference type="InterPro" id="IPR045851">
    <property type="entry name" value="AMP-bd_C_sf"/>
</dbReference>
<keyword evidence="2" id="KW-0596">Phosphopantetheine</keyword>
<dbReference type="InterPro" id="IPR010071">
    <property type="entry name" value="AA_adenyl_dom"/>
</dbReference>
<dbReference type="PANTHER" id="PTHR45527">
    <property type="entry name" value="NONRIBOSOMAL PEPTIDE SYNTHETASE"/>
    <property type="match status" value="1"/>
</dbReference>
<dbReference type="InterPro" id="IPR006162">
    <property type="entry name" value="Ppantetheine_attach_site"/>
</dbReference>
<dbReference type="SUPFAM" id="SSF52777">
    <property type="entry name" value="CoA-dependent acyltransferases"/>
    <property type="match status" value="12"/>
</dbReference>
<dbReference type="PROSITE" id="PS00455">
    <property type="entry name" value="AMP_BINDING"/>
    <property type="match status" value="3"/>
</dbReference>
<gene>
    <name evidence="8" type="ORF">PV666_07985</name>
</gene>
<dbReference type="InterPro" id="IPR009081">
    <property type="entry name" value="PP-bd_ACP"/>
</dbReference>
<dbReference type="PROSITE" id="PS50075">
    <property type="entry name" value="CARRIER"/>
    <property type="match status" value="5"/>
</dbReference>
<dbReference type="InterPro" id="IPR020845">
    <property type="entry name" value="AMP-binding_CS"/>
</dbReference>
<feature type="domain" description="Carrier" evidence="7">
    <location>
        <begin position="1987"/>
        <end position="2062"/>
    </location>
</feature>
<dbReference type="InterPro" id="IPR001242">
    <property type="entry name" value="Condensation_dom"/>
</dbReference>
<dbReference type="Gene3D" id="2.30.38.10">
    <property type="entry name" value="Luciferase, Domain 3"/>
    <property type="match status" value="3"/>
</dbReference>
<reference evidence="8 9" key="1">
    <citation type="journal article" date="2023" name="Microb. Genom.">
        <title>Mesoterricola silvestris gen. nov., sp. nov., Mesoterricola sediminis sp. nov., Geothrix oryzae sp. nov., Geothrix edaphica sp. nov., Geothrix rubra sp. nov., and Geothrix limicola sp. nov., six novel members of Acidobacteriota isolated from soils.</title>
        <authorList>
            <person name="Weisberg A.J."/>
            <person name="Pearce E."/>
            <person name="Kramer C.G."/>
            <person name="Chang J.H."/>
            <person name="Clarke C.R."/>
        </authorList>
    </citation>
    <scope>NUCLEOTIDE SEQUENCE [LARGE SCALE GENOMIC DNA]</scope>
    <source>
        <strain evidence="8 9">NB05-1H</strain>
    </source>
</reference>
<dbReference type="Pfam" id="PF00668">
    <property type="entry name" value="Condensation"/>
    <property type="match status" value="6"/>
</dbReference>
<dbReference type="NCBIfam" id="TIGR01733">
    <property type="entry name" value="AA-adenyl-dom"/>
    <property type="match status" value="5"/>
</dbReference>
<evidence type="ECO:0000259" key="7">
    <source>
        <dbReference type="PROSITE" id="PS50075"/>
    </source>
</evidence>
<dbReference type="Proteomes" id="UP001272987">
    <property type="component" value="Unassembled WGS sequence"/>
</dbReference>
<dbReference type="GeneID" id="69811835"/>
<dbReference type="CDD" id="cd19543">
    <property type="entry name" value="DCL_NRPS"/>
    <property type="match status" value="1"/>
</dbReference>
<dbReference type="NCBIfam" id="NF004282">
    <property type="entry name" value="PRK05691.1"/>
    <property type="match status" value="5"/>
</dbReference>
<evidence type="ECO:0000256" key="5">
    <source>
        <dbReference type="ARBA" id="ARBA00023194"/>
    </source>
</evidence>
<evidence type="ECO:0000256" key="2">
    <source>
        <dbReference type="ARBA" id="ARBA00022450"/>
    </source>
</evidence>
<comment type="cofactor">
    <cofactor evidence="1">
        <name>pantetheine 4'-phosphate</name>
        <dbReference type="ChEBI" id="CHEBI:47942"/>
    </cofactor>
</comment>
<evidence type="ECO:0000256" key="1">
    <source>
        <dbReference type="ARBA" id="ARBA00001957"/>
    </source>
</evidence>
<dbReference type="InterPro" id="IPR036736">
    <property type="entry name" value="ACP-like_sf"/>
</dbReference>
<dbReference type="SUPFAM" id="SSF47336">
    <property type="entry name" value="ACP-like"/>
    <property type="match status" value="5"/>
</dbReference>
<comment type="caution">
    <text evidence="8">The sequence shown here is derived from an EMBL/GenBank/DDBJ whole genome shotgun (WGS) entry which is preliminary data.</text>
</comment>
<dbReference type="Pfam" id="PF00550">
    <property type="entry name" value="PP-binding"/>
    <property type="match status" value="5"/>
</dbReference>
<dbReference type="SUPFAM" id="SSF56801">
    <property type="entry name" value="Acetyl-CoA synthetase-like"/>
    <property type="match status" value="5"/>
</dbReference>
<dbReference type="Pfam" id="PF13193">
    <property type="entry name" value="AMP-binding_C"/>
    <property type="match status" value="5"/>
</dbReference>
<proteinExistence type="predicted"/>
<sequence>MVNARPQSIEDILPVTPLQEGMIFHHVYDESAPDVYVAQIVFHLDGDLDRDALRTAARELLHRHPGLRSGLRQRRSGEWVRIVRRTVRLPWRESDLGHLPADGLDQAVTAEATADRTRRFKLGDAPLVRFTLLDLGQDRYRFVLTAHHVIVDGWSMAVLLRELITLYRNGGDPRSLPPVRSQREHPEWLRNRDENASRAAWKEALAGLTEPCLLVPGADRTPVVPERLDFTLDDEAGTALTELARSRGVSMNTVLQCAWALVLAHLTGRQDIVFGVTVSGRPPELEGVENMVGLFINTVPMRVRLRPDESLADLLVRAQQEQVQLMDHHHLGLKEIQRAAGVDELFDAAMVFENFPRTRDDADAGALRVGDVESRNATHYPLTLISGVGEKVGGRLVHRPDLFDTARMDAVSATLLRVLRTIATTPDLLVGRLDVLAEGERRRVLEEWNDTAAEVPGVSLPVLFEEQVRAVPDAVALACGDVSLTYAELDARVNRLARLLVSRGVGVESRVAVALPRSIDVVVALLAVLKAGGAYVAVDPEYPAERVRYMVADSAPVLVLSVSGALEAASGVPVLLLDDADVRAELETLSGVSPGVVPELSSAAYVIYTSGSTGRPKGVVVQHRSFGAYLQHSRETYGGADGSSLLHTSVSFDLTATALFAPLVSGGCVRVGELAEAEGASLLKMTPSHLALLEGTETSVAPSQTLLVGGEALSGELLGRWRERHPDVVVFNAYGPSEATVTCCEWRLEPGDATPVGAVPVGRPFPNTRVFVLDEALRPVPVGVPGELYVAGAPLARGYLDRPGLTAERFVACPWGGGRMYRTGDVVRWRAEGLLEFVGRADDQVKVRGYRIELGEIETALGQCTGVSKSVAMVREDTAGDRRLVGYVRPEPGAHLDPAALRAELADRMPEYMVPAVVVVLDEIPLMPNGKADRRSLPAPEYVAVGVRGPRSPREEILCGLFADVLGVGRVGIDDGFFELGGHSLLATRLVGRVRSVLGVELSIRQLFETPTVAGLSRVLDGAVAGRPAVCAGVRPGRVPLSFGQERLWFLHGLEGPSATYNVPMAVRLGGALDRGALRAALNDVVERHESLRTVFASDAEGAYQVVRSGVEVPWREEKVAEHDLAGRLSAEAAIAVDLSRELPLRAVLFEVSAEVHVLSLVCHHIATDGWSLRPLVRDLTVAYEARLRGEAPVWPVLPVQYADYALWQREFLGTEHDADSVISQQLGYWSERLADLPVELVLPVDRVRPVTASYRGARVDFEVPAGLAARVSGFARESRSSVFMVLQAALALLLSRSGAGDDVPIGTPVAGRGDDAVDDLVGLFINTLVLRTDVSGEPTFRELVDRVRETDLGAYANQDVPFERLVEVLNPERSLSRHPLFQVMLSLNNHISTDIGPTSTDLAVTPVHPDHDVARFDLTFDFAERGADAPMYGSLTYAVDLFDEVSAEAMVERLLRLLDVVLGSPDVSTRRVDVLVEGERRRVLEEWNETAVEVPGVSLPVLFEERVRAVPDAVAVVCGDVSLTYAELDVRVNRLARLLVSRGVGVESRVVVGLPRSVDAVVALLAVLKAGGAYVPVDPGYPAERIAHVVEDSAPVLVLSVSGALEGVSGVPVVLLNDPAVMGELEALSSASLGVVPELSSAAYTIYTSGSTGRPKGVVVPHGGVVNVLAGLRGVVGADRVLAVTTFAFDIAVVELFAPLVAGGCVVVAPSEVVADAELLVGLAVGAGVSVMQATPSLWREIVAVAQGRLSGVRALVGGEALPGEVAAQMLNELASAVNVYGPTETTVWSTSAPVAAGVPVSVGGPLANQQVYVLDERLRPVPVGVRGELYIAGAGVVRGYHGRADLTAERFVACPWGAGRMYRTGDVVCWRSDGTLEFVGRADAQVKVRGFRIELGEVESGLLTVEGVAQAVAVVNDGILVGYVVPEPDTAVDGNAVRESVRSRLPEYMVPTVVMVLEAIPLTPNGKVDRRALPAPEYVAIGARGPRSPREEILCGLFGEVLGCPVAGIDDSFFELGGHSLLATRLVSRLRSVLEVEVSIRELFENPTVAGLARVLDGAGGSRPALRAGVRPGRVPLSFGQQRLWFLHRLDGPNAAYNIPLALSLTGKLDAEALRLALADVVDRHESLRTVFAEDAEGAHQIIRDDAEVPWHTEQVTESDLPAHLAAAARHGFDLATEIPVRATLFQTAPDHHTLLLLVHHIAGDGESIDPLRRDFVQAYAARAAGEAPHWSPLPVQYADYALWQRELLGSEDDAESLIAQQIAYWKSQLADLPDEIALPTDRPRTATPSHTGGRLEFDLSVEAHAKAQELARQSGATVFMVLQAALALLLSRSGAGDDVPVGTPIAGRNDDAVDDLVGLFINTLVLRTDLSGNPTFRELVNRVRETNLGAYANQDLPFERLVDIINPERSLARHPLFQVMLTFNNVALASDAVQTDELTVAERQIDIGSVRHDLSFVLGERRDETGAPAGIHAVLDYRADLFDAVSAQALAERLAHVLDAVLASPDVPTGRVDVLAEGERRRVLEEWNDTAVEVPGVSLPVLFEEQVRAVPDAVALVCGDVSLSYGELDGRVNRLARLLVSRGVGVESRVVVALPRSIDVVVALLAVLKAGGAYVPVDPEYPAERVRFMVADSAPVLVLSVSGALEEAPGDVPVVLLNEPAVIGELETLSGVSPGVVPELSSAAYVIYTSGSTGRPKGVVVQHRSVGAYLLHNRETYGGAGGSSLVHTSVSFDLTVTALFTPLVSGGFVRLGELAEAEGASLLKMTPSHLVLLEGMDASAAPSETLLVGGEALSGELLGRWRERHPDVVVFNAYGPSEATVNCCEWRLEPGAVTPVGAVPIGRPFPNTRVFVLDAALRPVPVGVPGELYVAGAPLARGYLDRPGLTATRFVACPWGGGRMYRTGDVVRWRAEGLLEFVGRADDQVKVRGYRIELGEVEAALNACEGVAAAAATVREETAGDRRLIACVVPETGALLTPSALRTELGRRLPDHMVPAVSVVEALPLTPNGKVDRAALPAPDSGDMTELARGPRSPREEILCGLFADVLGVGRVGIDDGFFDLGGHSLLATRLVGRVRSVLGVELSIRQLFETPTVAGLSRVLDGAVAGRPAVCAVERPGRVPLSFGQERLWFLHGLEGPSATYNVPMAVRLGGVLDRGALRAALNDVVERHESLRTVFAEDAEGAYQVVRSGVEVPWREERVAEHDLAGRLSVEAGVAVDLSRELPLRAVLFEVSAEEHVLSLVCHHIATDGWSLRPLVRDLTAAYEARLRGEVPQWSALPVQYADYALWQREYLGTERDAESVVSRQLGYWSERLAGVPVELVLPVDRVRPVAASYRGARVDFEVPAGLSVRLSGFARESRSSVFMVLQAALALLLSRSGAGDDVPIGTPIAGRGDDAVDDLVGLFINTLVLRTDLSGDPTFRDLVDRVRETNLGAYANQDVPFERLVEVLNPERSLARHPLFQVMLTLHGEQDNQEIPPLAGLDTSALRLESSAAKVDLAFAFSGDASDGLHGALTYAVDLFDAASAEAMVERLIHLLDQVLVSPDVSTRRVDVLVEGERRRVLEEWNDTAVGVPHASLPVLFEEQVRAVPDAVALVCGDVSLTYAELDVRVNRLARLLVSRGVGVESRVVVGLPRSVDAVVALLAVLKTGGAYVPVDPGYPAERIAHVVEDSAPVLVLGALEGVSGVPVVLLDDPAVMGELEALSSASLGVVPELSSAAYTIYTSGSTGRPKGVVVPHWGVANVLAGLRHVVGEDRVLAVTTFAFDIAVVELFAPLVSGGCVVVAPSEVVADAELLVGLAVRAGVSVMQATPSLWREIVAVAQGRLAGVRALVGGEALPGEVAAQMVSELASVVNVYGPTETTVWSTSAPVAAGVPVSVGGPLANQQVYVLDEWLRPVPVGVRGELYIAGAGVVRGYHGRADLTAERFVACPWGDGRMYRTGDVVCWRSDGTLEFVGRADAQVKVRGFRIELGEVESGLLTVEGVAQAVAVVNDGILVGYVVSEPDTAVDGNAVRESVRSRLPEYMVPTVVMVLEAIPLTPNGKVDRRALPAPEYVAVGARGPRSPREEILCGLFGEVLGRPVAGIDDSFFELGGHSLLATRLVSRLRSVLEVEVSIRELFENPTVAGLARALDGAGGSRPALRAGVRPERVPLSFGQQRLWFLHRLDGPNAAYNIPLALSLTGKLDPQALRLALNDVVDRHESLRTVFAEDTEGAHQIVRDDVEVPWHTEQVTEADLPARLAAAARHGFDLATEIPIRAALFQTAPDHHTLLLLVHHIAGDGSSTRPLVGDLAAAYEARTAGEAPQWSPLPVQYADYALWQRELLGSEADQDSLIAQQIAYWKSQLADLPAEIALPADRPRPAAPTHTGDRHEFVVPADVHEAVVDLARQSGATVFMVLQAALALLLSRSGAGDDVPVGTPIAGRSDDAVDDLVGLFINTLVLRTDLSGNPTFRQLLARVRETDLGAYANQDLPFERLVDIVNPERSLARHPLFQVMLTLDNEREHSANAVPDELGGLTVTPEAVGVGTAKSDLVLGFAELRGDDGGSRGLRGLLEFSTDLFEPGTAAALARRFAHLLETVAAAPDENLSSYDALTPAERDQVLGAWNDTAREVPGTTVTGMFRAVVDEAPDDAAVVFDGRALTYADLDRRSDRLALLLAERGVGPEKIVAVALERSESWVVAMLATLKAGGVFMALDPDYPAERIALMLEDSRPELIVTQTGLRELVAQDSTPVLLMDDPGITATLLHGAATAPQDVRISPLSPAFMVYTSGSTGRPKGVLLLHEGLPSLVYSTVARLRVGRGSRLLQMVSTSFDAAVWDVLASLLTGATLVLAPGGQPLGGEIARLVGETGVTHLFLPPAVVSSLPEEEFPPGLTITMGGDVCPPATALRWAARHRVINLYGPSEITVAATSCDYEADEVLTAVSIGTPWDNKRVYVLDDRLRPVPPGVVGELWIAGAGVARGYHRAPERTAERFVATPYGAPGERMYRSGDLARWKADGTLEFVGRDDGQVKFGGFRVELGEVEAALERCPGVAQAAATVREDRPGHRRLVGYAVPASGTVLDPQELRRFVAATLPGYMVPSAYVVLDALPLSPNGKIDRRALPEPRHEVASAPRGPREELLCRLFAEVLGLDAVGPDDRFFDLGGDSISSIQLVGRARAEGLGLNPRDVFTHQTPATLAAAAQSAEAPAPAPGADEAGPLPVTPVLSWFTERGGSGERFAQSRFMELPAGSDLDTLRATVETIVRRHDALRLKLVGEGAGQSLEIQDPDSVDLTGAVRRVDLGTDPDGGAARMARETDAARDRLDPREGRNVEVVRFDRGPDTTGLALVAIHHFAVDEVSWRILLPELIECWNALHENREPDLRPIGTSLSQWTRALHTAARSPERTAEATVWKHLLAGPDQPLGKRPFDRDRDVLGASARLSVTLATDVTERILTTVPAAFHAAVDDVLLTGLALAVTRWRGDGPALLVDVEGHGRDETLLPGADLTTTVGWFTSVHPVRLDLTGVDTGDALRAGPGAGQAVKTVKEQLRAVPGEGTGYGLLRYLNPDTSDDLAALPAPQISYNYLGRTKGRTAEPAACGTGAAQESHGPLLHPLELNVVVREYDDGPSLTATWTWATGLFDQDRIDTLARTWAEALEALADHADNPDAGGHTPSDLLGAGLSQNEIDAIEAEWRTS</sequence>
<dbReference type="Gene3D" id="3.40.50.980">
    <property type="match status" value="6"/>
</dbReference>
<dbReference type="EMBL" id="JARAWP010000004">
    <property type="protein sequence ID" value="MDX3017819.1"/>
    <property type="molecule type" value="Genomic_DNA"/>
</dbReference>
<dbReference type="Gene3D" id="3.40.50.12780">
    <property type="entry name" value="N-terminal domain of ligase-like"/>
    <property type="match status" value="2"/>
</dbReference>
<dbReference type="Gene3D" id="3.30.300.30">
    <property type="match status" value="5"/>
</dbReference>
<evidence type="ECO:0000256" key="4">
    <source>
        <dbReference type="ARBA" id="ARBA00022737"/>
    </source>
</evidence>
<dbReference type="InterPro" id="IPR000873">
    <property type="entry name" value="AMP-dep_synth/lig_dom"/>
</dbReference>
<keyword evidence="9" id="KW-1185">Reference proteome</keyword>
<dbReference type="Pfam" id="PF00501">
    <property type="entry name" value="AMP-binding"/>
    <property type="match status" value="5"/>
</dbReference>
<feature type="domain" description="Carrier" evidence="7">
    <location>
        <begin position="3033"/>
        <end position="3108"/>
    </location>
</feature>
<feature type="domain" description="Carrier" evidence="7">
    <location>
        <begin position="4067"/>
        <end position="4142"/>
    </location>
</feature>
<accession>A0ABU4LRY5</accession>
<organism evidence="8 9">
    <name type="scientific">Streptomyces acidiscabies</name>
    <dbReference type="NCBI Taxonomy" id="42234"/>
    <lineage>
        <taxon>Bacteria</taxon>
        <taxon>Bacillati</taxon>
        <taxon>Actinomycetota</taxon>
        <taxon>Actinomycetes</taxon>
        <taxon>Kitasatosporales</taxon>
        <taxon>Streptomycetaceae</taxon>
        <taxon>Streptomyces</taxon>
    </lineage>
</organism>
<dbReference type="PANTHER" id="PTHR45527:SF1">
    <property type="entry name" value="FATTY ACID SYNTHASE"/>
    <property type="match status" value="1"/>
</dbReference>
<evidence type="ECO:0000313" key="9">
    <source>
        <dbReference type="Proteomes" id="UP001272987"/>
    </source>
</evidence>
<dbReference type="NCBIfam" id="TIGR01720">
    <property type="entry name" value="NRPS-para261"/>
    <property type="match status" value="1"/>
</dbReference>
<dbReference type="SMART" id="SM00823">
    <property type="entry name" value="PKS_PP"/>
    <property type="match status" value="5"/>
</dbReference>